<reference evidence="2" key="1">
    <citation type="submission" date="2018-03" db="EMBL/GenBank/DDBJ databases">
        <title>Ecological and genomic features of two cosmopolitan and abundant freshwater picocyanobacteria.</title>
        <authorList>
            <person name="Cabello-Yeves P.J."/>
            <person name="Picazo A."/>
            <person name="Camacho A."/>
            <person name="Callieri C."/>
            <person name="Rosselli R."/>
            <person name="Roda-Garcia J."/>
            <person name="Coutinho F.H."/>
            <person name="Rodriguez-Valera F."/>
        </authorList>
    </citation>
    <scope>NUCLEOTIDE SEQUENCE [LARGE SCALE GENOMIC DNA]</scope>
    <source>
        <strain evidence="2">Tous</strain>
    </source>
</reference>
<accession>A0A2P7EBB0</accession>
<sequence>MEFKGSLEELKVLVAQLGVQVTWHHKGAFEMAVFEDGVSNLKLNWWPREGTLRLVGDPEVRNKIQVKLERLLSE</sequence>
<proteinExistence type="predicted"/>
<dbReference type="Proteomes" id="UP000240206">
    <property type="component" value="Unassembled WGS sequence"/>
</dbReference>
<evidence type="ECO:0000313" key="1">
    <source>
        <dbReference type="EMBL" id="PSI00500.1"/>
    </source>
</evidence>
<protein>
    <submittedName>
        <fullName evidence="1">Uncharacterized protein</fullName>
    </submittedName>
</protein>
<keyword evidence="2" id="KW-1185">Reference proteome</keyword>
<comment type="caution">
    <text evidence="1">The sequence shown here is derived from an EMBL/GenBank/DDBJ whole genome shotgun (WGS) entry which is preliminary data.</text>
</comment>
<dbReference type="AlphaFoldDB" id="A0A2P7EBB0"/>
<dbReference type="EMBL" id="PXVC01000113">
    <property type="protein sequence ID" value="PSI00500.1"/>
    <property type="molecule type" value="Genomic_DNA"/>
</dbReference>
<name>A0A2P7EBB0_9SYNE</name>
<gene>
    <name evidence="1" type="ORF">C7K08_12830</name>
</gene>
<organism evidence="1 2">
    <name type="scientific">Synechococcus lacustris str. Tous</name>
    <dbReference type="NCBI Taxonomy" id="1910958"/>
    <lineage>
        <taxon>Bacteria</taxon>
        <taxon>Bacillati</taxon>
        <taxon>Cyanobacteriota</taxon>
        <taxon>Cyanophyceae</taxon>
        <taxon>Synechococcales</taxon>
        <taxon>Synechococcaceae</taxon>
        <taxon>Synechococcus</taxon>
    </lineage>
</organism>
<evidence type="ECO:0000313" key="2">
    <source>
        <dbReference type="Proteomes" id="UP000240206"/>
    </source>
</evidence>